<dbReference type="GO" id="GO:0005576">
    <property type="term" value="C:extracellular region"/>
    <property type="evidence" value="ECO:0007669"/>
    <property type="project" value="UniProtKB-SubCell"/>
</dbReference>
<dbReference type="GO" id="GO:0004714">
    <property type="term" value="F:transmembrane receptor protein tyrosine kinase activity"/>
    <property type="evidence" value="ECO:0007669"/>
    <property type="project" value="UniProtKB-EC"/>
</dbReference>
<dbReference type="Pfam" id="PF13385">
    <property type="entry name" value="Laminin_G_3"/>
    <property type="match status" value="1"/>
</dbReference>
<organism evidence="20 21">
    <name type="scientific">Paenibacillus amylolyticus</name>
    <dbReference type="NCBI Taxonomy" id="1451"/>
    <lineage>
        <taxon>Bacteria</taxon>
        <taxon>Bacillati</taxon>
        <taxon>Bacillota</taxon>
        <taxon>Bacilli</taxon>
        <taxon>Bacillales</taxon>
        <taxon>Paenibacillaceae</taxon>
        <taxon>Paenibacillus</taxon>
    </lineage>
</organism>
<evidence type="ECO:0000256" key="11">
    <source>
        <dbReference type="ARBA" id="ARBA00022840"/>
    </source>
</evidence>
<dbReference type="Pfam" id="PF24517">
    <property type="entry name" value="CBM96"/>
    <property type="match status" value="2"/>
</dbReference>
<dbReference type="Pfam" id="PF12810">
    <property type="entry name" value="ALK_LTK_GRD"/>
    <property type="match status" value="1"/>
</dbReference>
<keyword evidence="7" id="KW-0812">Transmembrane</keyword>
<keyword evidence="5" id="KW-0964">Secreted</keyword>
<dbReference type="InterPro" id="IPR013320">
    <property type="entry name" value="ConA-like_dom_sf"/>
</dbReference>
<evidence type="ECO:0000256" key="16">
    <source>
        <dbReference type="ARBA" id="ARBA00023170"/>
    </source>
</evidence>
<comment type="caution">
    <text evidence="20">The sequence shown here is derived from an EMBL/GenBank/DDBJ whole genome shotgun (WGS) entry which is preliminary data.</text>
</comment>
<protein>
    <recommendedName>
        <fullName evidence="3">receptor protein-tyrosine kinase</fullName>
        <ecNumber evidence="3">2.7.10.1</ecNumber>
    </recommendedName>
</protein>
<dbReference type="RefSeq" id="WP_062834637.1">
    <property type="nucleotide sequence ID" value="NZ_BCNV01000001.1"/>
</dbReference>
<reference evidence="21" key="2">
    <citation type="submission" date="2016-01" db="EMBL/GenBank/DDBJ databases">
        <title>Draft Genome Sequence of Paenibacillus amylolyticus Heshi-A3 that Was Isolated from Fermented Rice Bran with Aging Salted Mackerel, Which Was Named Heshiko as Traditional Fermented Seafood in Japan.</title>
        <authorList>
            <person name="Akuzawa S."/>
            <person name="Nakagawa J."/>
            <person name="Kanekatsu T."/>
            <person name="Kubota E."/>
            <person name="Ohtake R."/>
            <person name="Suzuki T."/>
            <person name="Kanesaki Y."/>
        </authorList>
    </citation>
    <scope>NUCLEOTIDE SEQUENCE [LARGE SCALE GENOMIC DNA]</scope>
    <source>
        <strain evidence="21">Heshi-A3</strain>
    </source>
</reference>
<evidence type="ECO:0000313" key="20">
    <source>
        <dbReference type="EMBL" id="GAS82021.1"/>
    </source>
</evidence>
<evidence type="ECO:0000256" key="2">
    <source>
        <dbReference type="ARBA" id="ARBA00004613"/>
    </source>
</evidence>
<evidence type="ECO:0000256" key="13">
    <source>
        <dbReference type="ARBA" id="ARBA00023136"/>
    </source>
</evidence>
<dbReference type="GO" id="GO:0005886">
    <property type="term" value="C:plasma membrane"/>
    <property type="evidence" value="ECO:0007669"/>
    <property type="project" value="UniProtKB-SubCell"/>
</dbReference>
<evidence type="ECO:0000256" key="3">
    <source>
        <dbReference type="ARBA" id="ARBA00011902"/>
    </source>
</evidence>
<evidence type="ECO:0000313" key="21">
    <source>
        <dbReference type="Proteomes" id="UP000069697"/>
    </source>
</evidence>
<dbReference type="InterPro" id="IPR055163">
    <property type="entry name" value="ALK/LTK-like_GRD"/>
</dbReference>
<keyword evidence="6" id="KW-0808">Transferase</keyword>
<keyword evidence="17" id="KW-0325">Glycoprotein</keyword>
<dbReference type="GO" id="GO:0005524">
    <property type="term" value="F:ATP binding"/>
    <property type="evidence" value="ECO:0007669"/>
    <property type="project" value="UniProtKB-KW"/>
</dbReference>
<evidence type="ECO:0000256" key="9">
    <source>
        <dbReference type="ARBA" id="ARBA00022741"/>
    </source>
</evidence>
<keyword evidence="13" id="KW-0472">Membrane</keyword>
<evidence type="ECO:0000256" key="12">
    <source>
        <dbReference type="ARBA" id="ARBA00022989"/>
    </source>
</evidence>
<proteinExistence type="predicted"/>
<sequence length="2838" mass="311280">MASLTAYKFTNAGGTGRTGGSQAQFDSAYKNTNLEGKVTTYSGIQRWVVAASGTYQLEAWGAQGSGGNGNTTIGGKGAYLKSEAYLNEGEVLYILVGQAGTYNGASVSDGSGGGGGGASTIAKQLESGAYTMTLSSLSGTKLTPLLVAAGGGGSNDGRYRSPINGLAGAWTMYGAPASNANNFTASFLNGAVGGTYTRGGSTGNGGFGGGSVADDNQSPGGGWHQVNFQAYSYYAGTATGTSGTRTGQGAVTITKLNTPPDIVGNLEDGHLVKATISDAEDHDACYRILVNGVQAFPNPSEKVWTEFAPTPIAIEFDIAGIVPATSGSNLVTIEHKDTEVGVPLNLLIPKFNIPSIVNAKIPDDIGGSIEVLERSDYSGSVDIYTPNKWYGGGYIINDQSTELNWNRGSISAGQWTDVIGASTVTATYKYPIQYVQGTPIELEVNYNVASYGSNYYAELNMGLLHIYFHRDLDDFIQVRSGSGWIKHIVGANFTKGNNVWKLIYGKEGDYEVYRNGSLVVTGRATLPPTMTVTPTSTINNEQVFIDYFTVRIIPYGLYDARSTVYPLFRSDKDTYYEVVSDYGYDDQRYLTFNGTNTEITFAKDWGTTGQGIDPITVEGWFWLDGGRTTHCIWGHNTAAGANTLLLGVWGGQYNIDTNNGMATTYGDKTFSLYNQWVHLAFSINGVVASIYENGILKWEGVVGARGTYNRKPQIGQDYDTATKTDYFKGRMRDFRVWNEARTQEQISSHMNTLVMGIEPHLMVNLLLNDGSGSIAQDKTRRDYDGTILGTPVWGGDYAYTHKLRSSINVVWRGNDSLYSSLTVNTNVNYMKEFVNPDNRVDITPVMTADTTGAYKTVASTYLNATYPAFKAFNHVVTGTGDSWITPVANLPASLGFYFPEGELKQIAGYAINITRGVTEAPKSWTIEASYDRGATWKVIHEVVGNVRTATGWQYHTIPAQYEGYNVVRINVTENNGSTSYLSIGEMYYFASEYLYGYLLPSSIFIPERNNLSGWLYANTGISYDGSKWGSERTSYITARQGVNNDIKARVAVALGNTAIGEIEIIGLLHNGIPSSIQVNEVKEIEGSLRARQTEFDEVDGSLTVVRHDNSEISGWIQTRYDRDLPASLKIRAGNKMLALVNIAQPLSTTVKFNPVRDAFIRSALPKINYGSEQSLVAGYGASRNEVYRSLLAFDVAHVVDLVEGFEVSKAELRFKFAKGSAKPTKDMRLHTALAKWTELGVTWDNKPEMGEEVEGAGTYTVNEADAYIAFNLTDLIVSKREEKDPSVNLYLKAVEEIGQALYFYSKEMGVDYAPELVVTYIDYRIWSFDKSEITASIYPKKRANKDLKSSLTVKGVAGDTNLPSSLHVLQPGERESSIAVSRPDYPMSMEIRQSDKHVIDSSLTIREVGIYDFADGKIMVSQPMMHGSIIVPHHKDMPSKLTVRLDGYAEIFTWLTANQPALFSTISVIPYIDWTGSITVRRSGESEIDGSITVSTPDRVCTIYVPYMEDLASSITVKTAIDQDTPSVLMVSRDFIYNSVEILNRYEKTSRIRVRGKDDSGIGGEINVSWGRIPSSIFVRGRSDIPSTVAARREDFSEIDAVIIVSRPDWVGSIQPRIHTDLQGSVSVRRGKDEDLTGTIYVLARKNLPSKLDVVGANMIPSSIHVLSGYLKSSILVPLYGNSEIPSSLLPRLRGAFDIASNIFVVSNSNLPSDVTVRRTEVSDIPTQIVARKNDDSEIPSTINTMQYSLLASSITARREATGDVPSSAYVLHHKDITGRIFVRGYVSLPSGILVTIPAVTDLPASIYPKSREVSDIPTGLDVKFRGNSDLKASVGVPYTGRMKAIVDVVPPKRTTHVATAVKDSYIREGIPTLNYGAESSLVIGNKVSGGDRFRTLLHFDIKDVPLNQDIENVVLKLHYSPSSPAPTKKYRVIVTGDFDEYGVTWRNQPSVVGEVTLDSGNYAVNSPEHFITFNITAFVKDAYLNRKTDLRFYVVPMDETEGGETWYFSRESGKDVAPKVEVTYFDSSPVSYGRSEMPSSIGVISSFVKHDMPSKIKVVPPLDWILVDRPNLTLHAWDNGGQDGDMVNIYIVNSKYPERKLLKENWLMHIPANITLTDYLDIELEEGMNTIYYEGVSNGGTGSPLTSAIRWQEYGSRNHNATFPPLMVKDGAGNWIPRTSNEFEASIAANVGTIVNGRWQDPKPYHTWKIVRPAHRSVPSSLEVTRNNWLESAITVSAPNRQSSVTVQRSDLSEIPSSINARSMNFTEMVGLIAVSRHDLGNSIYVKERFDIPSSIRPRVVGDAELQTFITVSRGDMGGSVEVIPANSLPSSITVRVGEDFDILATIAVSKPDIDGSISILERNDLPSNIIVSTTIDKDILGVIIVTKPDLASEVYVLNRFGIPSVIGVPFNEEDTLAGSIAVSRPDLTTSIHVSYRDDLEGSIKARAKGTSDIPSTIYVRDRYDKPSRLDVIGASMLPSSIQVLSGWLASTIKVPTYKQEDLDSVITVRLSSEGNIESGISVTHRFDTPSTVVVRREEDSDLDGSLMVRRTEWAEAPSTIFVRQLHDTPSTVVARQSDLLDIPANLWVLERGDMPATVYVRYRSDLTGSIRVRRNDLINLPASVHARGRMVNNLPSDINVMFRGNSDIKSWIAVPPHNKMTAKIVIIPVGDSNIECSITVRQSEDGDLLSSIAVRRTDSYDMVSIITVRRSDDSDIPSTIDVWEKSLLPSEVAVRRTEVSDLPSFITVHEVSDLPSTITARRADWDDIPSTIIASQFGESDLACSITVAQTINIDLPSTIDVWHFRTIPSTVYVLYHADVNGSIEVIADYGYCFIM</sequence>
<dbReference type="InterPro" id="IPR055372">
    <property type="entry name" value="CBM96"/>
</dbReference>
<dbReference type="Gene3D" id="2.60.120.200">
    <property type="match status" value="1"/>
</dbReference>
<evidence type="ECO:0000256" key="5">
    <source>
        <dbReference type="ARBA" id="ARBA00022525"/>
    </source>
</evidence>
<evidence type="ECO:0000256" key="7">
    <source>
        <dbReference type="ARBA" id="ARBA00022692"/>
    </source>
</evidence>
<keyword evidence="9" id="KW-0547">Nucleotide-binding</keyword>
<feature type="domain" description="ALK/LTK-like glycine-rich" evidence="18">
    <location>
        <begin position="51"/>
        <end position="243"/>
    </location>
</feature>
<feature type="domain" description="Carbohydrate-binding module family 96" evidence="19">
    <location>
        <begin position="1149"/>
        <end position="1320"/>
    </location>
</feature>
<evidence type="ECO:0000256" key="17">
    <source>
        <dbReference type="ARBA" id="ARBA00023180"/>
    </source>
</evidence>
<evidence type="ECO:0000256" key="10">
    <source>
        <dbReference type="ARBA" id="ARBA00022777"/>
    </source>
</evidence>
<dbReference type="EC" id="2.7.10.1" evidence="3"/>
<reference evidence="20 21" key="1">
    <citation type="journal article" date="2016" name="Genome Announc.">
        <title>Draft Genome Sequence of Paenibacillus amylolyticus Heshi-A3, Isolated from Fermented Rice Bran in a Japanese Fermented Seafood Dish.</title>
        <authorList>
            <person name="Akuzawa S."/>
            <person name="Nagaoka J."/>
            <person name="Kanekatsu M."/>
            <person name="Kubota E."/>
            <person name="Ohtake R."/>
            <person name="Suzuki T."/>
            <person name="Kanesaki Y."/>
        </authorList>
    </citation>
    <scope>NUCLEOTIDE SEQUENCE [LARGE SCALE GENOMIC DNA]</scope>
    <source>
        <strain evidence="20 21">Heshi-A3</strain>
    </source>
</reference>
<dbReference type="Proteomes" id="UP000069697">
    <property type="component" value="Unassembled WGS sequence"/>
</dbReference>
<keyword evidence="8" id="KW-0732">Signal</keyword>
<keyword evidence="10" id="KW-0418">Kinase</keyword>
<keyword evidence="15" id="KW-1015">Disulfide bond</keyword>
<feature type="domain" description="Carbohydrate-binding module family 96" evidence="19">
    <location>
        <begin position="1859"/>
        <end position="2024"/>
    </location>
</feature>
<comment type="subcellular location">
    <subcellularLocation>
        <location evidence="1">Cell membrane</location>
        <topology evidence="1">Single-pass type I membrane protein</topology>
    </subcellularLocation>
    <subcellularLocation>
        <location evidence="2">Secreted</location>
    </subcellularLocation>
</comment>
<keyword evidence="4" id="KW-1003">Cell membrane</keyword>
<evidence type="ECO:0000256" key="6">
    <source>
        <dbReference type="ARBA" id="ARBA00022679"/>
    </source>
</evidence>
<keyword evidence="12" id="KW-1133">Transmembrane helix</keyword>
<accession>A0A100VLD8</accession>
<keyword evidence="11" id="KW-0067">ATP-binding</keyword>
<gene>
    <name evidence="20" type="ORF">PAHA3_2095</name>
</gene>
<evidence type="ECO:0000259" key="19">
    <source>
        <dbReference type="Pfam" id="PF24517"/>
    </source>
</evidence>
<keyword evidence="16" id="KW-0675">Receptor</keyword>
<evidence type="ECO:0000256" key="1">
    <source>
        <dbReference type="ARBA" id="ARBA00004251"/>
    </source>
</evidence>
<dbReference type="EMBL" id="BCNV01000001">
    <property type="protein sequence ID" value="GAS82021.1"/>
    <property type="molecule type" value="Genomic_DNA"/>
</dbReference>
<keyword evidence="14" id="KW-0829">Tyrosine-protein kinase</keyword>
<evidence type="ECO:0000256" key="8">
    <source>
        <dbReference type="ARBA" id="ARBA00022729"/>
    </source>
</evidence>
<evidence type="ECO:0000256" key="4">
    <source>
        <dbReference type="ARBA" id="ARBA00022475"/>
    </source>
</evidence>
<dbReference type="NCBIfam" id="NF033679">
    <property type="entry name" value="DNRLRE_dom"/>
    <property type="match status" value="2"/>
</dbReference>
<evidence type="ECO:0000256" key="14">
    <source>
        <dbReference type="ARBA" id="ARBA00023137"/>
    </source>
</evidence>
<evidence type="ECO:0000259" key="18">
    <source>
        <dbReference type="Pfam" id="PF12810"/>
    </source>
</evidence>
<dbReference type="SUPFAM" id="SSF49899">
    <property type="entry name" value="Concanavalin A-like lectins/glucanases"/>
    <property type="match status" value="1"/>
</dbReference>
<evidence type="ECO:0000256" key="15">
    <source>
        <dbReference type="ARBA" id="ARBA00023157"/>
    </source>
</evidence>
<name>A0A100VLD8_PAEAM</name>